<protein>
    <submittedName>
        <fullName evidence="1">Receptor-like protein 12</fullName>
    </submittedName>
</protein>
<dbReference type="EMBL" id="SMOL01000095">
    <property type="protein sequence ID" value="KAB2634111.1"/>
    <property type="molecule type" value="Genomic_DNA"/>
</dbReference>
<dbReference type="OrthoDB" id="10467285at2759"/>
<reference evidence="1 2" key="2">
    <citation type="submission" date="2019-11" db="EMBL/GenBank/DDBJ databases">
        <title>A de novo genome assembly of a pear dwarfing rootstock.</title>
        <authorList>
            <person name="Wang F."/>
            <person name="Wang J."/>
            <person name="Li S."/>
            <person name="Zhang Y."/>
            <person name="Fang M."/>
            <person name="Ma L."/>
            <person name="Zhao Y."/>
            <person name="Jiang S."/>
        </authorList>
    </citation>
    <scope>NUCLEOTIDE SEQUENCE [LARGE SCALE GENOMIC DNA]</scope>
    <source>
        <strain evidence="1">S2</strain>
        <tissue evidence="1">Leaf</tissue>
    </source>
</reference>
<accession>A0A5N5I6F0</accession>
<evidence type="ECO:0000313" key="1">
    <source>
        <dbReference type="EMBL" id="KAB2634111.1"/>
    </source>
</evidence>
<sequence>MEKISQETRGEVSRRCSITGSLQRRLDLEYSTLENRTREMMRDVSAVMELVILLFPILKENGNKGKSKEKSRTNRPLDWIKDLIVKGKLLLEKPKANMMIDTDPFPEVSINMINLTWAEKGKDRVFWEVKVERRQVDRPIEGAMKLPENPKAAIIKELEVPATGAIIDQKLIKRRNKEKQEAHKNVMRAAERETSRNAFQWLRRNSQPKSLLEVFKNYEASEEVDDREAKVPRWVDVKPP</sequence>
<comment type="caution">
    <text evidence="1">The sequence shown here is derived from an EMBL/GenBank/DDBJ whole genome shotgun (WGS) entry which is preliminary data.</text>
</comment>
<dbReference type="Proteomes" id="UP000327157">
    <property type="component" value="Unassembled WGS sequence"/>
</dbReference>
<name>A0A5N5I6F0_9ROSA</name>
<keyword evidence="1" id="KW-0675">Receptor</keyword>
<reference evidence="1 2" key="1">
    <citation type="submission" date="2019-09" db="EMBL/GenBank/DDBJ databases">
        <authorList>
            <person name="Ou C."/>
        </authorList>
    </citation>
    <scope>NUCLEOTIDE SEQUENCE [LARGE SCALE GENOMIC DNA]</scope>
    <source>
        <strain evidence="1">S2</strain>
        <tissue evidence="1">Leaf</tissue>
    </source>
</reference>
<evidence type="ECO:0000313" key="2">
    <source>
        <dbReference type="Proteomes" id="UP000327157"/>
    </source>
</evidence>
<gene>
    <name evidence="1" type="ORF">D8674_039122</name>
</gene>
<proteinExistence type="predicted"/>
<organism evidence="1 2">
    <name type="scientific">Pyrus ussuriensis x Pyrus communis</name>
    <dbReference type="NCBI Taxonomy" id="2448454"/>
    <lineage>
        <taxon>Eukaryota</taxon>
        <taxon>Viridiplantae</taxon>
        <taxon>Streptophyta</taxon>
        <taxon>Embryophyta</taxon>
        <taxon>Tracheophyta</taxon>
        <taxon>Spermatophyta</taxon>
        <taxon>Magnoliopsida</taxon>
        <taxon>eudicotyledons</taxon>
        <taxon>Gunneridae</taxon>
        <taxon>Pentapetalae</taxon>
        <taxon>rosids</taxon>
        <taxon>fabids</taxon>
        <taxon>Rosales</taxon>
        <taxon>Rosaceae</taxon>
        <taxon>Amygdaloideae</taxon>
        <taxon>Maleae</taxon>
        <taxon>Pyrus</taxon>
    </lineage>
</organism>
<keyword evidence="2" id="KW-1185">Reference proteome</keyword>
<dbReference type="AlphaFoldDB" id="A0A5N5I6F0"/>